<reference evidence="4" key="1">
    <citation type="submission" date="2021-01" db="EMBL/GenBank/DDBJ databases">
        <authorList>
            <consortium name="Genoscope - CEA"/>
            <person name="William W."/>
        </authorList>
    </citation>
    <scope>NUCLEOTIDE SEQUENCE</scope>
</reference>
<dbReference type="EMBL" id="HG994372">
    <property type="protein sequence ID" value="CAF2112908.1"/>
    <property type="molecule type" value="Genomic_DNA"/>
</dbReference>
<dbReference type="SUPFAM" id="SSF52047">
    <property type="entry name" value="RNI-like"/>
    <property type="match status" value="1"/>
</dbReference>
<feature type="compositionally biased region" description="Basic and acidic residues" evidence="2">
    <location>
        <begin position="202"/>
        <end position="213"/>
    </location>
</feature>
<evidence type="ECO:0000259" key="3">
    <source>
        <dbReference type="SMART" id="SM00579"/>
    </source>
</evidence>
<feature type="domain" description="FBD" evidence="3">
    <location>
        <begin position="114"/>
        <end position="194"/>
    </location>
</feature>
<dbReference type="InterPro" id="IPR036412">
    <property type="entry name" value="HAD-like_sf"/>
</dbReference>
<feature type="region of interest" description="Disordered" evidence="2">
    <location>
        <begin position="515"/>
        <end position="543"/>
    </location>
</feature>
<dbReference type="AlphaFoldDB" id="A0A816UP44"/>
<evidence type="ECO:0000256" key="1">
    <source>
        <dbReference type="ARBA" id="ARBA00022729"/>
    </source>
</evidence>
<keyword evidence="1" id="KW-0732">Signal</keyword>
<dbReference type="InterPro" id="IPR006566">
    <property type="entry name" value="FBD"/>
</dbReference>
<dbReference type="Proteomes" id="UP001295469">
    <property type="component" value="Chromosome C08"/>
</dbReference>
<dbReference type="InterPro" id="IPR023214">
    <property type="entry name" value="HAD_sf"/>
</dbReference>
<dbReference type="Gene3D" id="3.40.50.1000">
    <property type="entry name" value="HAD superfamily/HAD-like"/>
    <property type="match status" value="1"/>
</dbReference>
<dbReference type="InterPro" id="IPR005519">
    <property type="entry name" value="Acid_phosphat_B-like"/>
</dbReference>
<dbReference type="Gene3D" id="3.80.10.10">
    <property type="entry name" value="Ribonuclease Inhibitor"/>
    <property type="match status" value="1"/>
</dbReference>
<evidence type="ECO:0000256" key="2">
    <source>
        <dbReference type="SAM" id="MobiDB-lite"/>
    </source>
</evidence>
<dbReference type="SMART" id="SM00579">
    <property type="entry name" value="FBD"/>
    <property type="match status" value="1"/>
</dbReference>
<proteinExistence type="predicted"/>
<gene>
    <name evidence="4" type="ORF">DARMORV10_C08P34320.1</name>
</gene>
<name>A0A816UP44_BRANA</name>
<organism evidence="4">
    <name type="scientific">Brassica napus</name>
    <name type="common">Rape</name>
    <dbReference type="NCBI Taxonomy" id="3708"/>
    <lineage>
        <taxon>Eukaryota</taxon>
        <taxon>Viridiplantae</taxon>
        <taxon>Streptophyta</taxon>
        <taxon>Embryophyta</taxon>
        <taxon>Tracheophyta</taxon>
        <taxon>Spermatophyta</taxon>
        <taxon>Magnoliopsida</taxon>
        <taxon>eudicotyledons</taxon>
        <taxon>Gunneridae</taxon>
        <taxon>Pentapetalae</taxon>
        <taxon>rosids</taxon>
        <taxon>malvids</taxon>
        <taxon>Brassicales</taxon>
        <taxon>Brassicaceae</taxon>
        <taxon>Brassiceae</taxon>
        <taxon>Brassica</taxon>
    </lineage>
</organism>
<protein>
    <submittedName>
        <fullName evidence="4">(rape) hypothetical protein</fullName>
    </submittedName>
</protein>
<dbReference type="SUPFAM" id="SSF56784">
    <property type="entry name" value="HAD-like"/>
    <property type="match status" value="1"/>
</dbReference>
<dbReference type="InterPro" id="IPR032675">
    <property type="entry name" value="LRR_dom_sf"/>
</dbReference>
<dbReference type="PANTHER" id="PTHR31284">
    <property type="entry name" value="ACID PHOSPHATASE-LIKE PROTEIN"/>
    <property type="match status" value="1"/>
</dbReference>
<feature type="region of interest" description="Disordered" evidence="2">
    <location>
        <begin position="202"/>
        <end position="253"/>
    </location>
</feature>
<sequence length="555" mass="62809">MSFCTPNLVYLAYSDTLADEYPRVDFSSLVEARIDLRVPPDQISVPEEMDMILTYRRKQIPVFNNLVHLNIMTFVDISWESLPALVKNCPKLETLVFEGFHLQHNTCPWWDTSTFLSSNSVTVLKILDLGGGAVGGEYSDEQIKQIQLILERMPNLKQLTIYYLTFKEEDVYELLAKFHGHPRVASSKCKIQVIDVKLRKEEARGKKGSKQNESKQISRKSKVVSASDASAELPASIQKRQGENNQTNMSEKFNPNEDAALKSVMMRGLNRSPPLSKELMMQRSFVQQIIREILIRLQDKSIAGLDARNHYRRRFSSTRRKIPRESPETSTIPAECTDYVKDYVLGKGYVTDLERVSEEASVFASTIDFFAGDGKDAWIFDIDETLLSNPPYYIDHGFGVEVFDHSEFDKWVERGVAPAIAPSLKLYQRVIDLGYIVFLLTRRTGTSSFSGGFDAETNLYIFKLKTLHMNDVGFADESGAAFAKLVSSCHALEELAMDKIMWDFRGSCSDSNSSLKITDGNHRRKANPTFHSQGSSHPPPPPPPTCKFLLLLQLN</sequence>
<evidence type="ECO:0000313" key="4">
    <source>
        <dbReference type="EMBL" id="CAF2112908.1"/>
    </source>
</evidence>
<dbReference type="Pfam" id="PF03767">
    <property type="entry name" value="Acid_phosphat_B"/>
    <property type="match status" value="1"/>
</dbReference>
<accession>A0A816UP44</accession>
<dbReference type="PANTHER" id="PTHR31284:SF31">
    <property type="entry name" value="ACID PHOSPHATASE"/>
    <property type="match status" value="1"/>
</dbReference>
<feature type="compositionally biased region" description="Polar residues" evidence="2">
    <location>
        <begin position="243"/>
        <end position="253"/>
    </location>
</feature>